<sequence length="206" mass="24236">RGTQFTSDIFEKFCIERNIKHLKTSPYNPTCNGIAERTNQTIRLGIATKKKEVDFHKQIEFIQNGYNNTYHTTIDKIPNEIYVLWKNRSKNYTKYEQTVKKMNQMARERSETNVIEIEKKRLEHKYNIGDQVLVRNNTRTNKTDEIYSGPFVVLKIETKNQQIKIENNQKILTRNMKQVNHSTVETRGRGYDVVTAFPGCPLFSLL</sequence>
<protein>
    <submittedName>
        <fullName evidence="2">Putative transposable element</fullName>
    </submittedName>
</protein>
<evidence type="ECO:0000313" key="3">
    <source>
        <dbReference type="Proteomes" id="UP000051530"/>
    </source>
</evidence>
<evidence type="ECO:0000259" key="1">
    <source>
        <dbReference type="PROSITE" id="PS50994"/>
    </source>
</evidence>
<dbReference type="PANTHER" id="PTHR37984">
    <property type="entry name" value="PROTEIN CBG26694"/>
    <property type="match status" value="1"/>
</dbReference>
<dbReference type="SUPFAM" id="SSF53098">
    <property type="entry name" value="Ribonuclease H-like"/>
    <property type="match status" value="1"/>
</dbReference>
<comment type="caution">
    <text evidence="2">The sequence shown here is derived from an EMBL/GenBank/DDBJ whole genome shotgun (WGS) entry which is preliminary data.</text>
</comment>
<name>A0A0R0LX10_9MICR</name>
<dbReference type="InterPro" id="IPR012337">
    <property type="entry name" value="RNaseH-like_sf"/>
</dbReference>
<dbReference type="OrthoDB" id="5592268at2759"/>
<feature type="non-terminal residue" evidence="2">
    <location>
        <position position="1"/>
    </location>
</feature>
<feature type="domain" description="Integrase catalytic" evidence="1">
    <location>
        <begin position="1"/>
        <end position="86"/>
    </location>
</feature>
<dbReference type="InterPro" id="IPR036397">
    <property type="entry name" value="RNaseH_sf"/>
</dbReference>
<dbReference type="InterPro" id="IPR050951">
    <property type="entry name" value="Retrovirus_Pol_polyprotein"/>
</dbReference>
<proteinExistence type="predicted"/>
<dbReference type="GO" id="GO:0005634">
    <property type="term" value="C:nucleus"/>
    <property type="evidence" value="ECO:0007669"/>
    <property type="project" value="UniProtKB-ARBA"/>
</dbReference>
<accession>A0A0R0LX10</accession>
<dbReference type="AlphaFoldDB" id="A0A0R0LX10"/>
<dbReference type="PANTHER" id="PTHR37984:SF5">
    <property type="entry name" value="PROTEIN NYNRIN-LIKE"/>
    <property type="match status" value="1"/>
</dbReference>
<dbReference type="Gene3D" id="3.30.420.10">
    <property type="entry name" value="Ribonuclease H-like superfamily/Ribonuclease H"/>
    <property type="match status" value="1"/>
</dbReference>
<dbReference type="Proteomes" id="UP000051530">
    <property type="component" value="Unassembled WGS sequence"/>
</dbReference>
<evidence type="ECO:0000313" key="2">
    <source>
        <dbReference type="EMBL" id="KRH91966.1"/>
    </source>
</evidence>
<gene>
    <name evidence="2" type="ORF">M153_16188000722</name>
</gene>
<reference evidence="2 3" key="1">
    <citation type="submission" date="2015-07" db="EMBL/GenBank/DDBJ databases">
        <title>The genome of Pseudoloma neurophilia, a relevant intracellular parasite of the zebrafish.</title>
        <authorList>
            <person name="Ndikumana S."/>
            <person name="Pelin A."/>
            <person name="Sanders J."/>
            <person name="Corradi N."/>
        </authorList>
    </citation>
    <scope>NUCLEOTIDE SEQUENCE [LARGE SCALE GENOMIC DNA]</scope>
    <source>
        <strain evidence="2 3">MK1</strain>
    </source>
</reference>
<dbReference type="PROSITE" id="PS50994">
    <property type="entry name" value="INTEGRASE"/>
    <property type="match status" value="1"/>
</dbReference>
<keyword evidence="3" id="KW-1185">Reference proteome</keyword>
<dbReference type="GO" id="GO:0015074">
    <property type="term" value="P:DNA integration"/>
    <property type="evidence" value="ECO:0007669"/>
    <property type="project" value="InterPro"/>
</dbReference>
<dbReference type="VEuPathDB" id="MicrosporidiaDB:M153_16188000722"/>
<organism evidence="2 3">
    <name type="scientific">Pseudoloma neurophilia</name>
    <dbReference type="NCBI Taxonomy" id="146866"/>
    <lineage>
        <taxon>Eukaryota</taxon>
        <taxon>Fungi</taxon>
        <taxon>Fungi incertae sedis</taxon>
        <taxon>Microsporidia</taxon>
        <taxon>Pseudoloma</taxon>
    </lineage>
</organism>
<dbReference type="GO" id="GO:0003676">
    <property type="term" value="F:nucleic acid binding"/>
    <property type="evidence" value="ECO:0007669"/>
    <property type="project" value="InterPro"/>
</dbReference>
<dbReference type="InterPro" id="IPR001584">
    <property type="entry name" value="Integrase_cat-core"/>
</dbReference>
<dbReference type="EMBL" id="LGUB01001346">
    <property type="protein sequence ID" value="KRH91966.1"/>
    <property type="molecule type" value="Genomic_DNA"/>
</dbReference>